<reference evidence="9" key="1">
    <citation type="journal article" date="2022" name="Cell">
        <title>Repeat-based holocentromeres influence genome architecture and karyotype evolution.</title>
        <authorList>
            <person name="Hofstatter P.G."/>
            <person name="Thangavel G."/>
            <person name="Lux T."/>
            <person name="Neumann P."/>
            <person name="Vondrak T."/>
            <person name="Novak P."/>
            <person name="Zhang M."/>
            <person name="Costa L."/>
            <person name="Castellani M."/>
            <person name="Scott A."/>
            <person name="Toegelov H."/>
            <person name="Fuchs J."/>
            <person name="Mata-Sucre Y."/>
            <person name="Dias Y."/>
            <person name="Vanzela A.L.L."/>
            <person name="Huettel B."/>
            <person name="Almeida C.C.S."/>
            <person name="Simkova H."/>
            <person name="Souza G."/>
            <person name="Pedrosa-Harand A."/>
            <person name="Macas J."/>
            <person name="Mayer K.F.X."/>
            <person name="Houben A."/>
            <person name="Marques A."/>
        </authorList>
    </citation>
    <scope>NUCLEOTIDE SEQUENCE</scope>
    <source>
        <strain evidence="9">RhyBre1mFocal</strain>
    </source>
</reference>
<keyword evidence="3 8" id="KW-0812">Transmembrane</keyword>
<feature type="transmembrane region" description="Helical" evidence="8">
    <location>
        <begin position="106"/>
        <end position="124"/>
    </location>
</feature>
<comment type="similarity">
    <text evidence="2">Belongs to the peptidase S54 family.</text>
</comment>
<sequence>MYFACPITQGHPKPFSSPTSQQNPLSQSHLFSWQLKPHQSLFLSTYNKLSRGQFIAQSRNAVPMGRLLTRGAHWLSFLLQQPGGPGQVRSSMSRSWSDQMLTPKRVVLFLIGANVAVFVLWKIADPSFMRKHFMVSLDNFKNGRLHTLITSAFSHSSLDHIGIGTIFGPKFLLKLYLGGALGGSIFFLGYRGRNSPEVSVLGASASLDAISLMWILLLTKESMLLNPVRIAIMGTIFITTDIWRIYKGDEMTGASNFGGDFAAVLFFARIKKWI</sequence>
<dbReference type="PANTHER" id="PTHR43731">
    <property type="entry name" value="RHOMBOID PROTEASE"/>
    <property type="match status" value="1"/>
</dbReference>
<evidence type="ECO:0000256" key="6">
    <source>
        <dbReference type="ARBA" id="ARBA00023136"/>
    </source>
</evidence>
<protein>
    <recommendedName>
        <fullName evidence="11">Peptidase S54 rhomboid domain-containing protein</fullName>
    </recommendedName>
</protein>
<dbReference type="OrthoDB" id="677794at2759"/>
<dbReference type="Proteomes" id="UP001151287">
    <property type="component" value="Unassembled WGS sequence"/>
</dbReference>
<feature type="transmembrane region" description="Helical" evidence="8">
    <location>
        <begin position="198"/>
        <end position="218"/>
    </location>
</feature>
<evidence type="ECO:0000256" key="4">
    <source>
        <dbReference type="ARBA" id="ARBA00022801"/>
    </source>
</evidence>
<dbReference type="InterPro" id="IPR050925">
    <property type="entry name" value="Rhomboid_protease_S54"/>
</dbReference>
<evidence type="ECO:0000256" key="5">
    <source>
        <dbReference type="ARBA" id="ARBA00022989"/>
    </source>
</evidence>
<feature type="transmembrane region" description="Helical" evidence="8">
    <location>
        <begin position="230"/>
        <end position="246"/>
    </location>
</feature>
<dbReference type="EMBL" id="JAMQYH010000002">
    <property type="protein sequence ID" value="KAJ1698300.1"/>
    <property type="molecule type" value="Genomic_DNA"/>
</dbReference>
<keyword evidence="4" id="KW-0378">Hydrolase</keyword>
<organism evidence="9 10">
    <name type="scientific">Rhynchospora breviuscula</name>
    <dbReference type="NCBI Taxonomy" id="2022672"/>
    <lineage>
        <taxon>Eukaryota</taxon>
        <taxon>Viridiplantae</taxon>
        <taxon>Streptophyta</taxon>
        <taxon>Embryophyta</taxon>
        <taxon>Tracheophyta</taxon>
        <taxon>Spermatophyta</taxon>
        <taxon>Magnoliopsida</taxon>
        <taxon>Liliopsida</taxon>
        <taxon>Poales</taxon>
        <taxon>Cyperaceae</taxon>
        <taxon>Cyperoideae</taxon>
        <taxon>Rhynchosporeae</taxon>
        <taxon>Rhynchospora</taxon>
    </lineage>
</organism>
<evidence type="ECO:0000313" key="9">
    <source>
        <dbReference type="EMBL" id="KAJ1698300.1"/>
    </source>
</evidence>
<dbReference type="SUPFAM" id="SSF144091">
    <property type="entry name" value="Rhomboid-like"/>
    <property type="match status" value="1"/>
</dbReference>
<evidence type="ECO:0000256" key="2">
    <source>
        <dbReference type="ARBA" id="ARBA00009045"/>
    </source>
</evidence>
<dbReference type="GO" id="GO:0016020">
    <property type="term" value="C:membrane"/>
    <property type="evidence" value="ECO:0007669"/>
    <property type="project" value="UniProtKB-SubCell"/>
</dbReference>
<gene>
    <name evidence="9" type="ORF">LUZ63_006812</name>
</gene>
<feature type="transmembrane region" description="Helical" evidence="8">
    <location>
        <begin position="171"/>
        <end position="192"/>
    </location>
</feature>
<comment type="subcellular location">
    <subcellularLocation>
        <location evidence="1">Membrane</location>
        <topology evidence="1">Multi-pass membrane protein</topology>
    </subcellularLocation>
</comment>
<dbReference type="Gene3D" id="1.20.1540.10">
    <property type="entry name" value="Rhomboid-like"/>
    <property type="match status" value="1"/>
</dbReference>
<name>A0A9Q0CR27_9POAL</name>
<accession>A0A9Q0CR27</accession>
<keyword evidence="5 8" id="KW-1133">Transmembrane helix</keyword>
<feature type="region of interest" description="Disordered" evidence="7">
    <location>
        <begin position="1"/>
        <end position="23"/>
    </location>
</feature>
<dbReference type="InterPro" id="IPR035952">
    <property type="entry name" value="Rhomboid-like_sf"/>
</dbReference>
<dbReference type="GO" id="GO:0004252">
    <property type="term" value="F:serine-type endopeptidase activity"/>
    <property type="evidence" value="ECO:0007669"/>
    <property type="project" value="TreeGrafter"/>
</dbReference>
<evidence type="ECO:0000256" key="1">
    <source>
        <dbReference type="ARBA" id="ARBA00004141"/>
    </source>
</evidence>
<comment type="caution">
    <text evidence="9">The sequence shown here is derived from an EMBL/GenBank/DDBJ whole genome shotgun (WGS) entry which is preliminary data.</text>
</comment>
<evidence type="ECO:0000256" key="3">
    <source>
        <dbReference type="ARBA" id="ARBA00022692"/>
    </source>
</evidence>
<keyword evidence="6 8" id="KW-0472">Membrane</keyword>
<evidence type="ECO:0000313" key="10">
    <source>
        <dbReference type="Proteomes" id="UP001151287"/>
    </source>
</evidence>
<evidence type="ECO:0008006" key="11">
    <source>
        <dbReference type="Google" id="ProtNLM"/>
    </source>
</evidence>
<proteinExistence type="inferred from homology"/>
<dbReference type="PANTHER" id="PTHR43731:SF14">
    <property type="entry name" value="PRESENILIN-ASSOCIATED RHOMBOID-LIKE PROTEIN, MITOCHONDRIAL"/>
    <property type="match status" value="1"/>
</dbReference>
<dbReference type="AlphaFoldDB" id="A0A9Q0CR27"/>
<evidence type="ECO:0000256" key="7">
    <source>
        <dbReference type="SAM" id="MobiDB-lite"/>
    </source>
</evidence>
<keyword evidence="10" id="KW-1185">Reference proteome</keyword>
<evidence type="ECO:0000256" key="8">
    <source>
        <dbReference type="SAM" id="Phobius"/>
    </source>
</evidence>